<gene>
    <name evidence="1" type="ORF">L6164_031021</name>
</gene>
<name>A0ACB9LDR8_BAUVA</name>
<comment type="caution">
    <text evidence="1">The sequence shown here is derived from an EMBL/GenBank/DDBJ whole genome shotgun (WGS) entry which is preliminary data.</text>
</comment>
<organism evidence="1 2">
    <name type="scientific">Bauhinia variegata</name>
    <name type="common">Purple orchid tree</name>
    <name type="synonym">Phanera variegata</name>
    <dbReference type="NCBI Taxonomy" id="167791"/>
    <lineage>
        <taxon>Eukaryota</taxon>
        <taxon>Viridiplantae</taxon>
        <taxon>Streptophyta</taxon>
        <taxon>Embryophyta</taxon>
        <taxon>Tracheophyta</taxon>
        <taxon>Spermatophyta</taxon>
        <taxon>Magnoliopsida</taxon>
        <taxon>eudicotyledons</taxon>
        <taxon>Gunneridae</taxon>
        <taxon>Pentapetalae</taxon>
        <taxon>rosids</taxon>
        <taxon>fabids</taxon>
        <taxon>Fabales</taxon>
        <taxon>Fabaceae</taxon>
        <taxon>Cercidoideae</taxon>
        <taxon>Cercideae</taxon>
        <taxon>Bauhiniinae</taxon>
        <taxon>Bauhinia</taxon>
    </lineage>
</organism>
<evidence type="ECO:0000313" key="1">
    <source>
        <dbReference type="EMBL" id="KAI4307894.1"/>
    </source>
</evidence>
<accession>A0ACB9LDR8</accession>
<sequence>MWILALSVVAAMLIIYCTHIIISWRSSRDFGVLPPGSMGLPFIGETLQMVIPSYSLDLHPFIKKRIQRYGPIFRTRVLGRSVVMSADPDFNNYIVQQEGKSVGIWIGPLSVFITEGNEAQILGSDFLHRYVRSITLSHMGAESIRHKLLPQLEDNIGQVLHNWSNQESVELKQATSMMNFHFFAKYLFGYDAEKLSEASRIAEKLFSGFSDGTLSLPFNIPGTRYHEFLKEAKKAFTTIKSTLEERRASPNHQGDFFDEAISDIGTKNILTEDTVSSFTLGITFASVVSTSSIMTLMFKFLSEYPSVEKELIVEHEEILNRRNKSSYSLTWDEYKSMNFTQQVINEALRFSVLLPALFRVALEDIQVKEYTIPAGWIIMAVTPALHMDPKIFEDPVTFNPWRWKDIDSYTVSKFFRPFGMGTRQCPGAELARAYVATFLHVLVTKYRWKKIKGGDVVRTPILAFRDGFHIKVWKEG</sequence>
<reference evidence="1 2" key="1">
    <citation type="journal article" date="2022" name="DNA Res.">
        <title>Chromosomal-level genome assembly of the orchid tree Bauhinia variegata (Leguminosae; Cercidoideae) supports the allotetraploid origin hypothesis of Bauhinia.</title>
        <authorList>
            <person name="Zhong Y."/>
            <person name="Chen Y."/>
            <person name="Zheng D."/>
            <person name="Pang J."/>
            <person name="Liu Y."/>
            <person name="Luo S."/>
            <person name="Meng S."/>
            <person name="Qian L."/>
            <person name="Wei D."/>
            <person name="Dai S."/>
            <person name="Zhou R."/>
        </authorList>
    </citation>
    <scope>NUCLEOTIDE SEQUENCE [LARGE SCALE GENOMIC DNA]</scope>
    <source>
        <strain evidence="1">BV-YZ2020</strain>
    </source>
</reference>
<protein>
    <submittedName>
        <fullName evidence="1">Uncharacterized protein</fullName>
    </submittedName>
</protein>
<evidence type="ECO:0000313" key="2">
    <source>
        <dbReference type="Proteomes" id="UP000828941"/>
    </source>
</evidence>
<dbReference type="EMBL" id="CM039437">
    <property type="protein sequence ID" value="KAI4307894.1"/>
    <property type="molecule type" value="Genomic_DNA"/>
</dbReference>
<proteinExistence type="predicted"/>
<dbReference type="Proteomes" id="UP000828941">
    <property type="component" value="Chromosome 12"/>
</dbReference>
<keyword evidence="2" id="KW-1185">Reference proteome</keyword>